<evidence type="ECO:0000313" key="3">
    <source>
        <dbReference type="Proteomes" id="UP001558652"/>
    </source>
</evidence>
<dbReference type="EMBL" id="JBFDAA010000003">
    <property type="protein sequence ID" value="KAL1139113.1"/>
    <property type="molecule type" value="Genomic_DNA"/>
</dbReference>
<keyword evidence="3" id="KW-1185">Reference proteome</keyword>
<protein>
    <submittedName>
        <fullName evidence="2">Uncharacterized protein</fullName>
    </submittedName>
</protein>
<sequence length="131" mass="14747">MIVGGSLGTLKMVWVVWRQVSSRRYERLEAGRSDPSREGTLSAAGSRIADVLLTAFLVVWFVLGNLWILGIYWPDFEPTLFEPDRWCHKTLYVFALVHLVILYSVLAALLTFAVGLITCQICLCPILISCK</sequence>
<keyword evidence="1" id="KW-1133">Transmembrane helix</keyword>
<name>A0ABD0YSZ2_9HEMI</name>
<organism evidence="2 3">
    <name type="scientific">Ranatra chinensis</name>
    <dbReference type="NCBI Taxonomy" id="642074"/>
    <lineage>
        <taxon>Eukaryota</taxon>
        <taxon>Metazoa</taxon>
        <taxon>Ecdysozoa</taxon>
        <taxon>Arthropoda</taxon>
        <taxon>Hexapoda</taxon>
        <taxon>Insecta</taxon>
        <taxon>Pterygota</taxon>
        <taxon>Neoptera</taxon>
        <taxon>Paraneoptera</taxon>
        <taxon>Hemiptera</taxon>
        <taxon>Heteroptera</taxon>
        <taxon>Panheteroptera</taxon>
        <taxon>Nepomorpha</taxon>
        <taxon>Nepidae</taxon>
        <taxon>Ranatrinae</taxon>
        <taxon>Ranatra</taxon>
    </lineage>
</organism>
<feature type="transmembrane region" description="Helical" evidence="1">
    <location>
        <begin position="51"/>
        <end position="73"/>
    </location>
</feature>
<dbReference type="Proteomes" id="UP001558652">
    <property type="component" value="Unassembled WGS sequence"/>
</dbReference>
<evidence type="ECO:0000313" key="2">
    <source>
        <dbReference type="EMBL" id="KAL1139113.1"/>
    </source>
</evidence>
<dbReference type="PANTHER" id="PTHR33444:SF7">
    <property type="entry name" value="TRANSMEMBRANE PROTEIN 272"/>
    <property type="match status" value="1"/>
</dbReference>
<keyword evidence="1" id="KW-0472">Membrane</keyword>
<keyword evidence="1" id="KW-0812">Transmembrane</keyword>
<dbReference type="PANTHER" id="PTHR33444">
    <property type="entry name" value="SI:DKEY-19B23.12-RELATED"/>
    <property type="match status" value="1"/>
</dbReference>
<gene>
    <name evidence="2" type="ORF">AAG570_009173</name>
</gene>
<dbReference type="AlphaFoldDB" id="A0ABD0YSZ2"/>
<reference evidence="2 3" key="1">
    <citation type="submission" date="2024-07" db="EMBL/GenBank/DDBJ databases">
        <title>Chromosome-level genome assembly of the water stick insect Ranatra chinensis (Heteroptera: Nepidae).</title>
        <authorList>
            <person name="Liu X."/>
        </authorList>
    </citation>
    <scope>NUCLEOTIDE SEQUENCE [LARGE SCALE GENOMIC DNA]</scope>
    <source>
        <strain evidence="2">Cailab_2021Rc</strain>
        <tissue evidence="2">Muscle</tissue>
    </source>
</reference>
<dbReference type="InterPro" id="IPR040350">
    <property type="entry name" value="TMEM272"/>
</dbReference>
<evidence type="ECO:0000256" key="1">
    <source>
        <dbReference type="SAM" id="Phobius"/>
    </source>
</evidence>
<comment type="caution">
    <text evidence="2">The sequence shown here is derived from an EMBL/GenBank/DDBJ whole genome shotgun (WGS) entry which is preliminary data.</text>
</comment>
<proteinExistence type="predicted"/>
<accession>A0ABD0YSZ2</accession>
<feature type="transmembrane region" description="Helical" evidence="1">
    <location>
        <begin position="93"/>
        <end position="126"/>
    </location>
</feature>